<dbReference type="InterPro" id="IPR001610">
    <property type="entry name" value="PAC"/>
</dbReference>
<dbReference type="Gene3D" id="1.10.287.130">
    <property type="match status" value="1"/>
</dbReference>
<organism evidence="10 11">
    <name type="scientific">Rapidithrix thailandica</name>
    <dbReference type="NCBI Taxonomy" id="413964"/>
    <lineage>
        <taxon>Bacteria</taxon>
        <taxon>Pseudomonadati</taxon>
        <taxon>Bacteroidota</taxon>
        <taxon>Cytophagia</taxon>
        <taxon>Cytophagales</taxon>
        <taxon>Flammeovirgaceae</taxon>
        <taxon>Rapidithrix</taxon>
    </lineage>
</organism>
<dbReference type="PROSITE" id="PS50109">
    <property type="entry name" value="HIS_KIN"/>
    <property type="match status" value="1"/>
</dbReference>
<dbReference type="InterPro" id="IPR003594">
    <property type="entry name" value="HATPase_dom"/>
</dbReference>
<evidence type="ECO:0000256" key="6">
    <source>
        <dbReference type="SAM" id="Phobius"/>
    </source>
</evidence>
<keyword evidence="5" id="KW-0418">Kinase</keyword>
<feature type="transmembrane region" description="Helical" evidence="6">
    <location>
        <begin position="12"/>
        <end position="36"/>
    </location>
</feature>
<dbReference type="PROSITE" id="PS50113">
    <property type="entry name" value="PAC"/>
    <property type="match status" value="1"/>
</dbReference>
<dbReference type="GO" id="GO:0000155">
    <property type="term" value="F:phosphorelay sensor kinase activity"/>
    <property type="evidence" value="ECO:0007669"/>
    <property type="project" value="InterPro"/>
</dbReference>
<dbReference type="InterPro" id="IPR036097">
    <property type="entry name" value="HisK_dim/P_sf"/>
</dbReference>
<dbReference type="Pfam" id="PF13188">
    <property type="entry name" value="PAS_8"/>
    <property type="match status" value="1"/>
</dbReference>
<dbReference type="RefSeq" id="WP_346822151.1">
    <property type="nucleotide sequence ID" value="NZ_JBDKWZ010000008.1"/>
</dbReference>
<accession>A0AAW9SA66</accession>
<keyword evidence="6" id="KW-0812">Transmembrane</keyword>
<dbReference type="InterPro" id="IPR003661">
    <property type="entry name" value="HisK_dim/P_dom"/>
</dbReference>
<dbReference type="InterPro" id="IPR000014">
    <property type="entry name" value="PAS"/>
</dbReference>
<dbReference type="InterPro" id="IPR052162">
    <property type="entry name" value="Sensor_kinase/Photoreceptor"/>
</dbReference>
<dbReference type="InterPro" id="IPR035965">
    <property type="entry name" value="PAS-like_dom_sf"/>
</dbReference>
<evidence type="ECO:0000256" key="2">
    <source>
        <dbReference type="ARBA" id="ARBA00012438"/>
    </source>
</evidence>
<comment type="caution">
    <text evidence="10">The sequence shown here is derived from an EMBL/GenBank/DDBJ whole genome shotgun (WGS) entry which is preliminary data.</text>
</comment>
<evidence type="ECO:0000256" key="1">
    <source>
        <dbReference type="ARBA" id="ARBA00000085"/>
    </source>
</evidence>
<evidence type="ECO:0000259" key="8">
    <source>
        <dbReference type="PROSITE" id="PS50112"/>
    </source>
</evidence>
<dbReference type="SUPFAM" id="SSF55785">
    <property type="entry name" value="PYP-like sensor domain (PAS domain)"/>
    <property type="match status" value="2"/>
</dbReference>
<dbReference type="InterPro" id="IPR005467">
    <property type="entry name" value="His_kinase_dom"/>
</dbReference>
<dbReference type="Proteomes" id="UP001403385">
    <property type="component" value="Unassembled WGS sequence"/>
</dbReference>
<dbReference type="InterPro" id="IPR000700">
    <property type="entry name" value="PAS-assoc_C"/>
</dbReference>
<evidence type="ECO:0000259" key="7">
    <source>
        <dbReference type="PROSITE" id="PS50109"/>
    </source>
</evidence>
<dbReference type="PRINTS" id="PR00344">
    <property type="entry name" value="BCTRLSENSOR"/>
</dbReference>
<dbReference type="Gene3D" id="3.30.450.20">
    <property type="entry name" value="PAS domain"/>
    <property type="match status" value="2"/>
</dbReference>
<evidence type="ECO:0000256" key="3">
    <source>
        <dbReference type="ARBA" id="ARBA00022553"/>
    </source>
</evidence>
<feature type="domain" description="PAC" evidence="9">
    <location>
        <begin position="275"/>
        <end position="327"/>
    </location>
</feature>
<evidence type="ECO:0000256" key="5">
    <source>
        <dbReference type="ARBA" id="ARBA00022777"/>
    </source>
</evidence>
<gene>
    <name evidence="10" type="ORF">AAG747_15735</name>
</gene>
<evidence type="ECO:0000259" key="9">
    <source>
        <dbReference type="PROSITE" id="PS50113"/>
    </source>
</evidence>
<dbReference type="PANTHER" id="PTHR43304">
    <property type="entry name" value="PHYTOCHROME-LIKE PROTEIN CPH1"/>
    <property type="match status" value="1"/>
</dbReference>
<dbReference type="Pfam" id="PF13426">
    <property type="entry name" value="PAS_9"/>
    <property type="match status" value="1"/>
</dbReference>
<evidence type="ECO:0000256" key="4">
    <source>
        <dbReference type="ARBA" id="ARBA00022679"/>
    </source>
</evidence>
<feature type="domain" description="Histidine kinase" evidence="7">
    <location>
        <begin position="345"/>
        <end position="558"/>
    </location>
</feature>
<dbReference type="NCBIfam" id="TIGR00229">
    <property type="entry name" value="sensory_box"/>
    <property type="match status" value="1"/>
</dbReference>
<feature type="transmembrane region" description="Helical" evidence="6">
    <location>
        <begin position="56"/>
        <end position="74"/>
    </location>
</feature>
<dbReference type="CDD" id="cd00082">
    <property type="entry name" value="HisKA"/>
    <property type="match status" value="1"/>
</dbReference>
<keyword evidence="4" id="KW-0808">Transferase</keyword>
<protein>
    <recommendedName>
        <fullName evidence="2">histidine kinase</fullName>
        <ecNumber evidence="2">2.7.13.3</ecNumber>
    </recommendedName>
</protein>
<proteinExistence type="predicted"/>
<dbReference type="SMART" id="SM00091">
    <property type="entry name" value="PAS"/>
    <property type="match status" value="2"/>
</dbReference>
<keyword evidence="3" id="KW-0597">Phosphoprotein</keyword>
<dbReference type="Pfam" id="PF02518">
    <property type="entry name" value="HATPase_c"/>
    <property type="match status" value="1"/>
</dbReference>
<dbReference type="InterPro" id="IPR036890">
    <property type="entry name" value="HATPase_C_sf"/>
</dbReference>
<feature type="domain" description="PAS" evidence="8">
    <location>
        <begin position="80"/>
        <end position="137"/>
    </location>
</feature>
<dbReference type="InterPro" id="IPR004358">
    <property type="entry name" value="Sig_transdc_His_kin-like_C"/>
</dbReference>
<dbReference type="Gene3D" id="3.30.565.10">
    <property type="entry name" value="Histidine kinase-like ATPase, C-terminal domain"/>
    <property type="match status" value="1"/>
</dbReference>
<feature type="domain" description="PAS" evidence="8">
    <location>
        <begin position="203"/>
        <end position="247"/>
    </location>
</feature>
<reference evidence="10 11" key="1">
    <citation type="submission" date="2024-04" db="EMBL/GenBank/DDBJ databases">
        <title>Novel genus in family Flammeovirgaceae.</title>
        <authorList>
            <person name="Nguyen T.H."/>
            <person name="Vuong T.Q."/>
            <person name="Le H."/>
            <person name="Kim S.-G."/>
        </authorList>
    </citation>
    <scope>NUCLEOTIDE SEQUENCE [LARGE SCALE GENOMIC DNA]</scope>
    <source>
        <strain evidence="10 11">JCM 23209</strain>
    </source>
</reference>
<dbReference type="PANTHER" id="PTHR43304:SF1">
    <property type="entry name" value="PAC DOMAIN-CONTAINING PROTEIN"/>
    <property type="match status" value="1"/>
</dbReference>
<keyword evidence="6" id="KW-0472">Membrane</keyword>
<dbReference type="CDD" id="cd00130">
    <property type="entry name" value="PAS"/>
    <property type="match status" value="1"/>
</dbReference>
<dbReference type="SUPFAM" id="SSF55874">
    <property type="entry name" value="ATPase domain of HSP90 chaperone/DNA topoisomerase II/histidine kinase"/>
    <property type="match status" value="1"/>
</dbReference>
<dbReference type="EMBL" id="JBDKWZ010000008">
    <property type="protein sequence ID" value="MEN7549375.1"/>
    <property type="molecule type" value="Genomic_DNA"/>
</dbReference>
<dbReference type="PROSITE" id="PS50112">
    <property type="entry name" value="PAS"/>
    <property type="match status" value="2"/>
</dbReference>
<dbReference type="SMART" id="SM00086">
    <property type="entry name" value="PAC"/>
    <property type="match status" value="1"/>
</dbReference>
<dbReference type="AlphaFoldDB" id="A0AAW9SA66"/>
<keyword evidence="11" id="KW-1185">Reference proteome</keyword>
<dbReference type="SUPFAM" id="SSF47384">
    <property type="entry name" value="Homodimeric domain of signal transducing histidine kinase"/>
    <property type="match status" value="1"/>
</dbReference>
<sequence length="564" mass="64417">MIRRLHKKIKNPALWIAALYALFGIGWVILSDYLVLRIFPWEDAGTTMLIQNVKGAFFALLSSVVLYLIISYFFKTVKAQAVEYEQFFDSLPVMVLIANHQGKITMVNKTFELLSGWSLKHFTSEDDFLNDFLYASDGAFPMSAESEQLGSEWRDFQVKTKNNSQLTTCWTCVWLNKSMKVYIGQDISYRRVAEKALLKSYWELANFKKALKNSALVSVTDRQGSVIEVNPAFCNASGYPKNELIGKKYQEVNATCFSDGDWNTIWNTVRSGKPWRGEIRNTTKSGKIYWLDTTINPITDDKGSIYQFLSVQFPISDRKKYEEEREMLIKRLIQNNRDLEEFGFIISHNLRAPVAQILGLINLYQNNNIEQKEIAEITSHLRSSAKNLDAVIKDLNKVLEVRKGFDIVKAVDLQQVARSAVNALDEPIRKAGIEIHLNFQEVRVIHSIPGYIYNIIYSLLSNAIKYRSDQRPQKIEIACKKKGKSICLSVSDSGLGIDLNLFKDKLFQMYQRFHLHVEGKGLGLFLVKNQVDALGGKIEVHSHVNEGTTFEVYLPLLQKAALMT</sequence>
<evidence type="ECO:0000313" key="11">
    <source>
        <dbReference type="Proteomes" id="UP001403385"/>
    </source>
</evidence>
<dbReference type="SMART" id="SM00387">
    <property type="entry name" value="HATPase_c"/>
    <property type="match status" value="1"/>
</dbReference>
<comment type="catalytic activity">
    <reaction evidence="1">
        <text>ATP + protein L-histidine = ADP + protein N-phospho-L-histidine.</text>
        <dbReference type="EC" id="2.7.13.3"/>
    </reaction>
</comment>
<dbReference type="EC" id="2.7.13.3" evidence="2"/>
<name>A0AAW9SA66_9BACT</name>
<evidence type="ECO:0000313" key="10">
    <source>
        <dbReference type="EMBL" id="MEN7549375.1"/>
    </source>
</evidence>
<keyword evidence="6" id="KW-1133">Transmembrane helix</keyword>